<dbReference type="InterPro" id="IPR001708">
    <property type="entry name" value="YidC/ALB3/OXA1/COX18"/>
</dbReference>
<feature type="transmembrane region" description="Helical" evidence="6">
    <location>
        <begin position="124"/>
        <end position="142"/>
    </location>
</feature>
<proteinExistence type="inferred from homology"/>
<evidence type="ECO:0000259" key="7">
    <source>
        <dbReference type="Pfam" id="PF02096"/>
    </source>
</evidence>
<dbReference type="InterPro" id="IPR028055">
    <property type="entry name" value="YidC/Oxa/ALB_C"/>
</dbReference>
<keyword evidence="2 5" id="KW-0812">Transmembrane</keyword>
<evidence type="ECO:0000256" key="6">
    <source>
        <dbReference type="SAM" id="Phobius"/>
    </source>
</evidence>
<dbReference type="KEGG" id="beq:BEWA_013990"/>
<organism evidence="8 9">
    <name type="scientific">Theileria equi strain WA</name>
    <dbReference type="NCBI Taxonomy" id="1537102"/>
    <lineage>
        <taxon>Eukaryota</taxon>
        <taxon>Sar</taxon>
        <taxon>Alveolata</taxon>
        <taxon>Apicomplexa</taxon>
        <taxon>Aconoidasida</taxon>
        <taxon>Piroplasmida</taxon>
        <taxon>Theileriidae</taxon>
        <taxon>Theileria</taxon>
    </lineage>
</organism>
<evidence type="ECO:0000256" key="3">
    <source>
        <dbReference type="ARBA" id="ARBA00022989"/>
    </source>
</evidence>
<keyword evidence="3 6" id="KW-1133">Transmembrane helix</keyword>
<dbReference type="Proteomes" id="UP000031512">
    <property type="component" value="Unassembled WGS sequence"/>
</dbReference>
<protein>
    <recommendedName>
        <fullName evidence="7">Membrane insertase YidC/Oxa/ALB C-terminal domain-containing protein</fullName>
    </recommendedName>
</protein>
<comment type="caution">
    <text evidence="8">The sequence shown here is derived from an EMBL/GenBank/DDBJ whole genome shotgun (WGS) entry which is preliminary data.</text>
</comment>
<dbReference type="GO" id="GO:0032979">
    <property type="term" value="P:protein insertion into mitochondrial inner membrane from matrix"/>
    <property type="evidence" value="ECO:0007669"/>
    <property type="project" value="TreeGrafter"/>
</dbReference>
<comment type="subcellular location">
    <subcellularLocation>
        <location evidence="1 5">Membrane</location>
        <topology evidence="1 5">Multi-pass membrane protein</topology>
    </subcellularLocation>
</comment>
<dbReference type="RefSeq" id="XP_004832292.1">
    <property type="nucleotide sequence ID" value="XM_004832235.1"/>
</dbReference>
<keyword evidence="4 6" id="KW-0472">Membrane</keyword>
<dbReference type="GeneID" id="15804475"/>
<dbReference type="OrthoDB" id="264532at2759"/>
<dbReference type="EMBL" id="ACOU01000004">
    <property type="protein sequence ID" value="EKX72840.1"/>
    <property type="molecule type" value="Genomic_DNA"/>
</dbReference>
<evidence type="ECO:0000313" key="9">
    <source>
        <dbReference type="Proteomes" id="UP000031512"/>
    </source>
</evidence>
<feature type="transmembrane region" description="Helical" evidence="6">
    <location>
        <begin position="191"/>
        <end position="213"/>
    </location>
</feature>
<dbReference type="PANTHER" id="PTHR12428">
    <property type="entry name" value="OXA1"/>
    <property type="match status" value="1"/>
</dbReference>
<evidence type="ECO:0000256" key="4">
    <source>
        <dbReference type="ARBA" id="ARBA00023136"/>
    </source>
</evidence>
<evidence type="ECO:0000313" key="8">
    <source>
        <dbReference type="EMBL" id="EKX72840.1"/>
    </source>
</evidence>
<feature type="transmembrane region" description="Helical" evidence="6">
    <location>
        <begin position="300"/>
        <end position="321"/>
    </location>
</feature>
<feature type="transmembrane region" description="Helical" evidence="6">
    <location>
        <begin position="245"/>
        <end position="262"/>
    </location>
</feature>
<gene>
    <name evidence="8" type="ORF">BEWA_013990</name>
</gene>
<dbReference type="STRING" id="1537102.L1LC68"/>
<dbReference type="GO" id="GO:0032977">
    <property type="term" value="F:membrane insertase activity"/>
    <property type="evidence" value="ECO:0007669"/>
    <property type="project" value="InterPro"/>
</dbReference>
<dbReference type="VEuPathDB" id="PiroplasmaDB:BEWA_013990"/>
<feature type="domain" description="Membrane insertase YidC/Oxa/ALB C-terminal" evidence="7">
    <location>
        <begin position="120"/>
        <end position="332"/>
    </location>
</feature>
<comment type="similarity">
    <text evidence="5">Belongs to the OXA1/ALB3/YidC family.</text>
</comment>
<sequence>MCSNGIHRLINRRIANVDKVFRYTFDSLASLPTFRAENGNIYGHKRIIGDYRRNFSTSSEESADKLTSEQLYEISDYHEYIYARITDVNGTQRSFLQRYLPVDSVQDALHVLHDFTDLPWCSTIALATLIVKIMMFPLWIAAERSRRMNAYLIPEVTELKHKFKEAYATGNTKAAQELQSRMFQIVKRKTFVKGSIIQVVATLSQGAIFASVYGGLRLFAINPRDCPNFTFESPLWLDSLALPDPYFILPSIFGMLMTIVCEQNNETAEMMRGNRKIDPKNAELVKEQRKQDILKGVSRGAIVVFTVYSLFMPASAFFYLVPSFLFQTLVRHSCNNFTVAKFFDLPLPIVKETPGKEVAKKNHKR</sequence>
<evidence type="ECO:0000256" key="1">
    <source>
        <dbReference type="ARBA" id="ARBA00004141"/>
    </source>
</evidence>
<dbReference type="eggNOG" id="KOG1239">
    <property type="taxonomic scope" value="Eukaryota"/>
</dbReference>
<dbReference type="Pfam" id="PF02096">
    <property type="entry name" value="60KD_IMP"/>
    <property type="match status" value="1"/>
</dbReference>
<keyword evidence="9" id="KW-1185">Reference proteome</keyword>
<reference evidence="8 9" key="1">
    <citation type="journal article" date="2012" name="BMC Genomics">
        <title>Comparative genomic analysis and phylogenetic position of Theileria equi.</title>
        <authorList>
            <person name="Kappmeyer L.S."/>
            <person name="Thiagarajan M."/>
            <person name="Herndon D.R."/>
            <person name="Ramsay J.D."/>
            <person name="Caler E."/>
            <person name="Djikeng A."/>
            <person name="Gillespie J.J."/>
            <person name="Lau A.O."/>
            <person name="Roalson E.H."/>
            <person name="Silva J.C."/>
            <person name="Silva M.G."/>
            <person name="Suarez C.E."/>
            <person name="Ueti M.W."/>
            <person name="Nene V.M."/>
            <person name="Mealey R.H."/>
            <person name="Knowles D.P."/>
            <person name="Brayton K.A."/>
        </authorList>
    </citation>
    <scope>NUCLEOTIDE SEQUENCE [LARGE SCALE GENOMIC DNA]</scope>
    <source>
        <strain evidence="8 9">WA</strain>
    </source>
</reference>
<name>L1LC68_THEEQ</name>
<dbReference type="PANTHER" id="PTHR12428:SF65">
    <property type="entry name" value="CYTOCHROME C OXIDASE ASSEMBLY PROTEIN COX18, MITOCHONDRIAL"/>
    <property type="match status" value="1"/>
</dbReference>
<dbReference type="GO" id="GO:0005743">
    <property type="term" value="C:mitochondrial inner membrane"/>
    <property type="evidence" value="ECO:0007669"/>
    <property type="project" value="TreeGrafter"/>
</dbReference>
<dbReference type="AlphaFoldDB" id="L1LC68"/>
<evidence type="ECO:0000256" key="2">
    <source>
        <dbReference type="ARBA" id="ARBA00022692"/>
    </source>
</evidence>
<accession>L1LC68</accession>
<evidence type="ECO:0000256" key="5">
    <source>
        <dbReference type="RuleBase" id="RU003945"/>
    </source>
</evidence>